<dbReference type="AlphaFoldDB" id="B3DX39"/>
<dbReference type="KEGG" id="min:Minf_0119"/>
<accession>B3DX39</accession>
<proteinExistence type="predicted"/>
<dbReference type="Proteomes" id="UP000009149">
    <property type="component" value="Chromosome"/>
</dbReference>
<evidence type="ECO:0000313" key="2">
    <source>
        <dbReference type="Proteomes" id="UP000009149"/>
    </source>
</evidence>
<evidence type="ECO:0000313" key="1">
    <source>
        <dbReference type="EMBL" id="ACD82179.1"/>
    </source>
</evidence>
<dbReference type="STRING" id="481448.Minf_0119"/>
<dbReference type="HOGENOM" id="CLU_2807514_0_0_0"/>
<organism evidence="1 2">
    <name type="scientific">Methylacidiphilum infernorum (isolate V4)</name>
    <name type="common">Methylokorus infernorum (strain V4)</name>
    <dbReference type="NCBI Taxonomy" id="481448"/>
    <lineage>
        <taxon>Bacteria</taxon>
        <taxon>Pseudomonadati</taxon>
        <taxon>Verrucomicrobiota</taxon>
        <taxon>Methylacidiphilae</taxon>
        <taxon>Methylacidiphilales</taxon>
        <taxon>Methylacidiphilaceae</taxon>
        <taxon>Methylacidiphilum (ex Ratnadevi et al. 2023)</taxon>
    </lineage>
</organism>
<reference evidence="1 2" key="1">
    <citation type="journal article" date="2008" name="Biol. Direct">
        <title>Complete genome sequence of the extremely acidophilic methanotroph isolate V4, Methylacidiphilum infernorum, a representative of the bacterial phylum Verrucomicrobia.</title>
        <authorList>
            <person name="Hou S."/>
            <person name="Makarova K.S."/>
            <person name="Saw J.H."/>
            <person name="Senin P."/>
            <person name="Ly B.V."/>
            <person name="Zhou Z."/>
            <person name="Ren Y."/>
            <person name="Wang J."/>
            <person name="Galperin M.Y."/>
            <person name="Omelchenko M.V."/>
            <person name="Wolf Y.I."/>
            <person name="Yutin N."/>
            <person name="Koonin E.V."/>
            <person name="Stott M.B."/>
            <person name="Mountain B.W."/>
            <person name="Crowe M.A."/>
            <person name="Smirnova A.V."/>
            <person name="Dunfield P.F."/>
            <person name="Feng L."/>
            <person name="Wang L."/>
            <person name="Alam M."/>
        </authorList>
    </citation>
    <scope>NUCLEOTIDE SEQUENCE [LARGE SCALE GENOMIC DNA]</scope>
    <source>
        <strain evidence="2">Isolate V4</strain>
    </source>
</reference>
<gene>
    <name evidence="1" type="ordered locus">Minf_0119</name>
</gene>
<name>B3DX39_METI4</name>
<protein>
    <submittedName>
        <fullName evidence="1">Uncharacterized protein</fullName>
    </submittedName>
</protein>
<sequence length="67" mass="7441">MLTLVNREQVGFACNQHKGFTTGGEQSSKVCDLGCWPFLIIKSLGMRGYLFLSPSAFFKIQGKLARI</sequence>
<dbReference type="EMBL" id="CP000975">
    <property type="protein sequence ID" value="ACD82179.1"/>
    <property type="molecule type" value="Genomic_DNA"/>
</dbReference>